<organism evidence="1 2">
    <name type="scientific">Clavispora lusitaniae (strain ATCC 42720)</name>
    <name type="common">Yeast</name>
    <name type="synonym">Candida lusitaniae</name>
    <dbReference type="NCBI Taxonomy" id="306902"/>
    <lineage>
        <taxon>Eukaryota</taxon>
        <taxon>Fungi</taxon>
        <taxon>Dikarya</taxon>
        <taxon>Ascomycota</taxon>
        <taxon>Saccharomycotina</taxon>
        <taxon>Pichiomycetes</taxon>
        <taxon>Metschnikowiaceae</taxon>
        <taxon>Clavispora</taxon>
    </lineage>
</organism>
<evidence type="ECO:0000313" key="1">
    <source>
        <dbReference type="EMBL" id="EEQ41051.1"/>
    </source>
</evidence>
<sequence length="239" mass="26672">MTRSDTVVSVTKVTQTWNNVLVLIQAFVNSSSDDLHIGILGSECLDSLWRCQQVQKEDSVHLNASRKQNFHGHHGTSSRGQHRVQQKDVSLTDVLWQLLVEQLGHGGFFISLNQDLTDSDRSTAVSQTLLHRLTSTNDGNTTDLAQETGTSVFIAAVALDDGFFHRQSVQSFFNQESDDSVRVENKIASFGRLVSDDGVQANESVCLRQQDDVFADFVGHIWMLDERVCRKIIVVQIIA</sequence>
<dbReference type="VEuPathDB" id="FungiDB:CLUG_05179"/>
<dbReference type="InParanoid" id="C4Y9V8"/>
<dbReference type="Proteomes" id="UP000007703">
    <property type="component" value="Unassembled WGS sequence"/>
</dbReference>
<accession>C4Y9V8</accession>
<gene>
    <name evidence="1" type="ORF">CLUG_05179</name>
</gene>
<dbReference type="EMBL" id="CH408081">
    <property type="protein sequence ID" value="EEQ41051.1"/>
    <property type="molecule type" value="Genomic_DNA"/>
</dbReference>
<proteinExistence type="predicted"/>
<dbReference type="HOGENOM" id="CLU_1161022_0_0_1"/>
<evidence type="ECO:0000313" key="2">
    <source>
        <dbReference type="Proteomes" id="UP000007703"/>
    </source>
</evidence>
<dbReference type="KEGG" id="clu:CLUG_05179"/>
<protein>
    <submittedName>
        <fullName evidence="1">Uncharacterized protein</fullName>
    </submittedName>
</protein>
<reference evidence="1 2" key="1">
    <citation type="journal article" date="2009" name="Nature">
        <title>Evolution of pathogenicity and sexual reproduction in eight Candida genomes.</title>
        <authorList>
            <person name="Butler G."/>
            <person name="Rasmussen M.D."/>
            <person name="Lin M.F."/>
            <person name="Santos M.A."/>
            <person name="Sakthikumar S."/>
            <person name="Munro C.A."/>
            <person name="Rheinbay E."/>
            <person name="Grabherr M."/>
            <person name="Forche A."/>
            <person name="Reedy J.L."/>
            <person name="Agrafioti I."/>
            <person name="Arnaud M.B."/>
            <person name="Bates S."/>
            <person name="Brown A.J."/>
            <person name="Brunke S."/>
            <person name="Costanzo M.C."/>
            <person name="Fitzpatrick D.A."/>
            <person name="de Groot P.W."/>
            <person name="Harris D."/>
            <person name="Hoyer L.L."/>
            <person name="Hube B."/>
            <person name="Klis F.M."/>
            <person name="Kodira C."/>
            <person name="Lennard N."/>
            <person name="Logue M.E."/>
            <person name="Martin R."/>
            <person name="Neiman A.M."/>
            <person name="Nikolaou E."/>
            <person name="Quail M.A."/>
            <person name="Quinn J."/>
            <person name="Santos M.C."/>
            <person name="Schmitzberger F.F."/>
            <person name="Sherlock G."/>
            <person name="Shah P."/>
            <person name="Silverstein K.A."/>
            <person name="Skrzypek M.S."/>
            <person name="Soll D."/>
            <person name="Staggs R."/>
            <person name="Stansfield I."/>
            <person name="Stumpf M.P."/>
            <person name="Sudbery P.E."/>
            <person name="Srikantha T."/>
            <person name="Zeng Q."/>
            <person name="Berman J."/>
            <person name="Berriman M."/>
            <person name="Heitman J."/>
            <person name="Gow N.A."/>
            <person name="Lorenz M.C."/>
            <person name="Birren B.W."/>
            <person name="Kellis M."/>
            <person name="Cuomo C.A."/>
        </authorList>
    </citation>
    <scope>NUCLEOTIDE SEQUENCE [LARGE SCALE GENOMIC DNA]</scope>
    <source>
        <strain evidence="1 2">ATCC 42720</strain>
    </source>
</reference>
<name>C4Y9V8_CLAL4</name>
<dbReference type="AlphaFoldDB" id="C4Y9V8"/>